<dbReference type="VEuPathDB" id="TriTrypDB:C4B63_289g1"/>
<dbReference type="Proteomes" id="UP000246121">
    <property type="component" value="Unassembled WGS sequence"/>
</dbReference>
<dbReference type="VEuPathDB" id="TriTrypDB:ECC02_008894"/>
<protein>
    <submittedName>
        <fullName evidence="2">Uncharacterized protein</fullName>
    </submittedName>
</protein>
<name>A0A2V2ULT8_TRYCR</name>
<sequence length="198" mass="21495">MKRSSFSLLAFAYACLATPTVAQSLEGVETSVNIIFLSLSNEKVLPFLSTAFGPTLTLFAPSYRHCLYSIDQAHGSSLCSSLLKTDQCALPSHEALCASFDPLLGMMNGLCWKGRTSSVVVQLGISLICELIRRYQLERSALTPPGKKSTVPYAIAASTKIVLAAITSNLPVPLPDAFTEEPKEAHRIEYELRTSTHI</sequence>
<dbReference type="VEuPathDB" id="TriTrypDB:TcG_07202"/>
<accession>A0A2V2ULT8</accession>
<dbReference type="VEuPathDB" id="TriTrypDB:C3747_246g34"/>
<dbReference type="VEuPathDB" id="TriTrypDB:TcCLB.508111.40"/>
<dbReference type="VEuPathDB" id="TriTrypDB:TcBrA4_0126000"/>
<dbReference type="VEuPathDB" id="TriTrypDB:TCSYLVIO_003674"/>
<organism evidence="2 3">
    <name type="scientific">Trypanosoma cruzi</name>
    <dbReference type="NCBI Taxonomy" id="5693"/>
    <lineage>
        <taxon>Eukaryota</taxon>
        <taxon>Discoba</taxon>
        <taxon>Euglenozoa</taxon>
        <taxon>Kinetoplastea</taxon>
        <taxon>Metakinetoplastina</taxon>
        <taxon>Trypanosomatida</taxon>
        <taxon>Trypanosomatidae</taxon>
        <taxon>Trypanosoma</taxon>
        <taxon>Schizotrypanum</taxon>
    </lineage>
</organism>
<dbReference type="VEuPathDB" id="TriTrypDB:TcCL_ESM05247"/>
<evidence type="ECO:0000313" key="2">
    <source>
        <dbReference type="EMBL" id="PWU83768.1"/>
    </source>
</evidence>
<dbReference type="VEuPathDB" id="TriTrypDB:TcCLB.507875.10"/>
<keyword evidence="1" id="KW-0732">Signal</keyword>
<feature type="chain" id="PRO_5015955045" evidence="1">
    <location>
        <begin position="23"/>
        <end position="198"/>
    </location>
</feature>
<reference evidence="2 3" key="1">
    <citation type="journal article" date="2018" name="Microb. Genom.">
        <title>Expanding an expanded genome: long-read sequencing of Trypanosoma cruzi.</title>
        <authorList>
            <person name="Berna L."/>
            <person name="Rodriguez M."/>
            <person name="Chiribao M.L."/>
            <person name="Parodi-Talice A."/>
            <person name="Pita S."/>
            <person name="Rijo G."/>
            <person name="Alvarez-Valin F."/>
            <person name="Robello C."/>
        </authorList>
    </citation>
    <scope>NUCLEOTIDE SEQUENCE [LARGE SCALE GENOMIC DNA]</scope>
    <source>
        <strain evidence="2 3">Dm28c</strain>
    </source>
</reference>
<dbReference type="VEuPathDB" id="TriTrypDB:TCDM_10132"/>
<gene>
    <name evidence="2" type="ORF">C4B63_289g1</name>
</gene>
<evidence type="ECO:0000313" key="3">
    <source>
        <dbReference type="Proteomes" id="UP000246121"/>
    </source>
</evidence>
<dbReference type="VEuPathDB" id="TriTrypDB:Tc_MARK_2431"/>
<proteinExistence type="predicted"/>
<feature type="signal peptide" evidence="1">
    <location>
        <begin position="1"/>
        <end position="22"/>
    </location>
</feature>
<dbReference type="VEuPathDB" id="TriTrypDB:BCY84_20474"/>
<dbReference type="EMBL" id="PRFA01000289">
    <property type="protein sequence ID" value="PWU83768.1"/>
    <property type="molecule type" value="Genomic_DNA"/>
</dbReference>
<dbReference type="PROSITE" id="PS51257">
    <property type="entry name" value="PROKAR_LIPOPROTEIN"/>
    <property type="match status" value="1"/>
</dbReference>
<evidence type="ECO:0000256" key="1">
    <source>
        <dbReference type="SAM" id="SignalP"/>
    </source>
</evidence>
<dbReference type="AlphaFoldDB" id="A0A2V2ULT8"/>
<comment type="caution">
    <text evidence="2">The sequence shown here is derived from an EMBL/GenBank/DDBJ whole genome shotgun (WGS) entry which is preliminary data.</text>
</comment>